<dbReference type="Pfam" id="PF13432">
    <property type="entry name" value="TPR_16"/>
    <property type="match status" value="1"/>
</dbReference>
<name>A0A074LGD8_9BACT</name>
<dbReference type="Gene3D" id="1.25.40.10">
    <property type="entry name" value="Tetratricopeptide repeat domain"/>
    <property type="match status" value="1"/>
</dbReference>
<dbReference type="InterPro" id="IPR050498">
    <property type="entry name" value="Ycf3"/>
</dbReference>
<dbReference type="Pfam" id="PF00515">
    <property type="entry name" value="TPR_1"/>
    <property type="match status" value="1"/>
</dbReference>
<dbReference type="PROSITE" id="PS50005">
    <property type="entry name" value="TPR"/>
    <property type="match status" value="2"/>
</dbReference>
<dbReference type="EMBL" id="JMIH01000023">
    <property type="protein sequence ID" value="KEO72857.1"/>
    <property type="molecule type" value="Genomic_DNA"/>
</dbReference>
<keyword evidence="2 3" id="KW-0802">TPR repeat</keyword>
<sequence length="320" mass="36569">MMNNLFLILLLVLSLASCQKGNISLIEEELAGTPVFQALSLTNDSLFTTVDSAAMSVQIDELNKAIADYKDTATLENIIWKGRREAYIGRYDLAIATFTEAISRFPNSYEALRHRGHRYITIRQFDKAIEDLQKASSLMKGEPRQIELDGIPNDQNIPLTTVQFNVWYHLGLAHYLEGNFENALEAYRTCLEVSDNDDLIVATLDWKYMTLMKMGRESEAKELLDMVAEDMTIIENEAYHNRLLMYKGLLQPEELIDEDFDSELGRLQYVTQGYGLGNYYLGQNQVQPATETFLKVMKTNYWAAFGYIASEMELAILKDE</sequence>
<dbReference type="InterPro" id="IPR011990">
    <property type="entry name" value="TPR-like_helical_dom_sf"/>
</dbReference>
<feature type="repeat" description="TPR" evidence="3">
    <location>
        <begin position="164"/>
        <end position="197"/>
    </location>
</feature>
<organism evidence="5 6">
    <name type="scientific">Anditalea andensis</name>
    <dbReference type="NCBI Taxonomy" id="1048983"/>
    <lineage>
        <taxon>Bacteria</taxon>
        <taxon>Pseudomonadati</taxon>
        <taxon>Bacteroidota</taxon>
        <taxon>Cytophagia</taxon>
        <taxon>Cytophagales</taxon>
        <taxon>Cytophagaceae</taxon>
        <taxon>Anditalea</taxon>
    </lineage>
</organism>
<evidence type="ECO:0000256" key="4">
    <source>
        <dbReference type="SAM" id="SignalP"/>
    </source>
</evidence>
<evidence type="ECO:0000313" key="6">
    <source>
        <dbReference type="Proteomes" id="UP000027821"/>
    </source>
</evidence>
<dbReference type="Proteomes" id="UP000027821">
    <property type="component" value="Unassembled WGS sequence"/>
</dbReference>
<dbReference type="SUPFAM" id="SSF48452">
    <property type="entry name" value="TPR-like"/>
    <property type="match status" value="1"/>
</dbReference>
<dbReference type="PANTHER" id="PTHR44858">
    <property type="entry name" value="TETRATRICOPEPTIDE REPEAT PROTEIN 6"/>
    <property type="match status" value="1"/>
</dbReference>
<dbReference type="STRING" id="1048983.EL17_14620"/>
<evidence type="ECO:0000256" key="2">
    <source>
        <dbReference type="ARBA" id="ARBA00022803"/>
    </source>
</evidence>
<dbReference type="eggNOG" id="COG0457">
    <property type="taxonomic scope" value="Bacteria"/>
</dbReference>
<proteinExistence type="predicted"/>
<dbReference type="InterPro" id="IPR019734">
    <property type="entry name" value="TPR_rpt"/>
</dbReference>
<dbReference type="SMART" id="SM00028">
    <property type="entry name" value="TPR"/>
    <property type="match status" value="2"/>
</dbReference>
<feature type="signal peptide" evidence="4">
    <location>
        <begin position="1"/>
        <end position="19"/>
    </location>
</feature>
<dbReference type="PANTHER" id="PTHR44858:SF1">
    <property type="entry name" value="UDP-N-ACETYLGLUCOSAMINE--PEPTIDE N-ACETYLGLUCOSAMINYLTRANSFERASE SPINDLY-RELATED"/>
    <property type="match status" value="1"/>
</dbReference>
<evidence type="ECO:0000256" key="1">
    <source>
        <dbReference type="ARBA" id="ARBA00022737"/>
    </source>
</evidence>
<accession>A0A074LGD8</accession>
<keyword evidence="6" id="KW-1185">Reference proteome</keyword>
<protein>
    <submittedName>
        <fullName evidence="5">Uncharacterized protein</fullName>
    </submittedName>
</protein>
<evidence type="ECO:0000313" key="5">
    <source>
        <dbReference type="EMBL" id="KEO72857.1"/>
    </source>
</evidence>
<dbReference type="AlphaFoldDB" id="A0A074LGD8"/>
<keyword evidence="1" id="KW-0677">Repeat</keyword>
<evidence type="ECO:0000256" key="3">
    <source>
        <dbReference type="PROSITE-ProRule" id="PRU00339"/>
    </source>
</evidence>
<comment type="caution">
    <text evidence="5">The sequence shown here is derived from an EMBL/GenBank/DDBJ whole genome shotgun (WGS) entry which is preliminary data.</text>
</comment>
<feature type="chain" id="PRO_5001696038" evidence="4">
    <location>
        <begin position="20"/>
        <end position="320"/>
    </location>
</feature>
<keyword evidence="4" id="KW-0732">Signal</keyword>
<feature type="repeat" description="TPR" evidence="3">
    <location>
        <begin position="109"/>
        <end position="142"/>
    </location>
</feature>
<reference evidence="5 6" key="1">
    <citation type="submission" date="2014-04" db="EMBL/GenBank/DDBJ databases">
        <title>Characterization and application of a salt tolerant electro-active bacterium.</title>
        <authorList>
            <person name="Yang L."/>
            <person name="Wei S."/>
            <person name="Tay Q.X.M."/>
        </authorList>
    </citation>
    <scope>NUCLEOTIDE SEQUENCE [LARGE SCALE GENOMIC DNA]</scope>
    <source>
        <strain evidence="5 6">LY1</strain>
    </source>
</reference>
<gene>
    <name evidence="5" type="ORF">EL17_14620</name>
</gene>